<feature type="region of interest" description="Disordered" evidence="1">
    <location>
        <begin position="306"/>
        <end position="361"/>
    </location>
</feature>
<comment type="caution">
    <text evidence="2">The sequence shown here is derived from an EMBL/GenBank/DDBJ whole genome shotgun (WGS) entry which is preliminary data.</text>
</comment>
<sequence length="382" mass="41093">LGLADSLPSPLLQACQKHRSAVEAVLEAIDCDAAGLGESFDGDVFCWALGSTLRTEEKEGSMRSRALRGREVEANGGLVYVAELSTGAKAPHRLTGERCRTLTGKDLRDCVDLQLPMWDRGHSFVGATGAGSCLHVDQAWWSNIAKNFLGYKLVALWGPDETPAVVSKHKGELFRKPLSEEQRDALLTASGIALLGPGDVASFSGGLPHITMVVGDQLNVTAYESVVNWNPHNAELLLRGASRPAEWKGIMKLGPWHGLLDDIADVVLRAGAVSPPSLPPLSPAELLLQAAFRQVLLRSPRCARRLGHGEGDLDSDSSRSASSESIGDEKENEKTGAAKKRKMKRTKQKRDAAADKGGHFPEVAAEICSAREHMSAKRSRLS</sequence>
<evidence type="ECO:0000256" key="1">
    <source>
        <dbReference type="SAM" id="MobiDB-lite"/>
    </source>
</evidence>
<dbReference type="OMA" id="EDCIMED"/>
<name>A0A813HT48_POLGL</name>
<reference evidence="2" key="1">
    <citation type="submission" date="2021-02" db="EMBL/GenBank/DDBJ databases">
        <authorList>
            <person name="Dougan E. K."/>
            <person name="Rhodes N."/>
            <person name="Thang M."/>
            <person name="Chan C."/>
        </authorList>
    </citation>
    <scope>NUCLEOTIDE SEQUENCE</scope>
</reference>
<evidence type="ECO:0000313" key="2">
    <source>
        <dbReference type="EMBL" id="CAE8641451.1"/>
    </source>
</evidence>
<dbReference type="EMBL" id="CAJNNV010032895">
    <property type="protein sequence ID" value="CAE8641451.1"/>
    <property type="molecule type" value="Genomic_DNA"/>
</dbReference>
<keyword evidence="3" id="KW-1185">Reference proteome</keyword>
<feature type="compositionally biased region" description="Basic and acidic residues" evidence="1">
    <location>
        <begin position="349"/>
        <end position="359"/>
    </location>
</feature>
<accession>A0A813HT48</accession>
<dbReference type="OrthoDB" id="445705at2759"/>
<evidence type="ECO:0008006" key="4">
    <source>
        <dbReference type="Google" id="ProtNLM"/>
    </source>
</evidence>
<feature type="compositionally biased region" description="Basic and acidic residues" evidence="1">
    <location>
        <begin position="327"/>
        <end position="336"/>
    </location>
</feature>
<feature type="non-terminal residue" evidence="2">
    <location>
        <position position="382"/>
    </location>
</feature>
<protein>
    <recommendedName>
        <fullName evidence="4">JmjC domain-containing protein</fullName>
    </recommendedName>
</protein>
<evidence type="ECO:0000313" key="3">
    <source>
        <dbReference type="Proteomes" id="UP000654075"/>
    </source>
</evidence>
<proteinExistence type="predicted"/>
<gene>
    <name evidence="2" type="ORF">PGLA1383_LOCUS56077</name>
</gene>
<dbReference type="Proteomes" id="UP000654075">
    <property type="component" value="Unassembled WGS sequence"/>
</dbReference>
<organism evidence="2 3">
    <name type="scientific">Polarella glacialis</name>
    <name type="common">Dinoflagellate</name>
    <dbReference type="NCBI Taxonomy" id="89957"/>
    <lineage>
        <taxon>Eukaryota</taxon>
        <taxon>Sar</taxon>
        <taxon>Alveolata</taxon>
        <taxon>Dinophyceae</taxon>
        <taxon>Suessiales</taxon>
        <taxon>Suessiaceae</taxon>
        <taxon>Polarella</taxon>
    </lineage>
</organism>
<feature type="compositionally biased region" description="Basic residues" evidence="1">
    <location>
        <begin position="337"/>
        <end position="348"/>
    </location>
</feature>
<dbReference type="AlphaFoldDB" id="A0A813HT48"/>